<dbReference type="EMBL" id="JBHSQO010000009">
    <property type="protein sequence ID" value="MFC6089908.1"/>
    <property type="molecule type" value="Genomic_DNA"/>
</dbReference>
<sequence>MVTDLGAGTAQLRLQGDLVSALERCECLRTERGRAMLVGLLSDLFGESVPLEGQEAHLQLLGLVRWCCRRGGGLAALVDCLSVLEPHAPEIALILDLGDEWTACRALPARDWDRFAQVLRSVRLADDPAEELRLLRRLATVASAGRCDDMPARCRSVWSVFLHLADHNAGPDALPPAMVFVDCLAGRVGDSALADELRRYNWRWAERFEVTDLVERADWRAEPGARQADVVHLVFEVDPTPDDPEKVVFSHWRYWAGSDGSGPGGNTARRGDAQVHRADLEAEVDTVIAELEVELGTTAAGARVSAIVVEFTLPWEMINTPVEFWRKASLSDIAVPLAMDHPVVVRSLDRMRAQRYWLAWKQRWSTMSGDQAAPPRLYWSDANGGWDLTGMAVELKDTSIVSLVLSEPPGDRRSRAWQEAALAFRAGVPIIIWDREDCSNPRFREAVTGMFEAGGVHGLPHRLAELRTEALRSRNAVEPHAGRSLAVLWDDAERLPEPLTYGWGSQGGI</sequence>
<evidence type="ECO:0000259" key="1">
    <source>
        <dbReference type="Pfam" id="PF19916"/>
    </source>
</evidence>
<protein>
    <submittedName>
        <fullName evidence="4">Uncharacterized protein</fullName>
    </submittedName>
</protein>
<comment type="caution">
    <text evidence="4">The sequence shown here is derived from an EMBL/GenBank/DDBJ whole genome shotgun (WGS) entry which is preliminary data.</text>
</comment>
<evidence type="ECO:0000259" key="2">
    <source>
        <dbReference type="Pfam" id="PF19956"/>
    </source>
</evidence>
<feature type="domain" description="vWA-MoxR associated protein C-terminal" evidence="3">
    <location>
        <begin position="251"/>
        <end position="492"/>
    </location>
</feature>
<dbReference type="InterPro" id="IPR045450">
    <property type="entry name" value="VMAP_C"/>
</dbReference>
<proteinExistence type="predicted"/>
<feature type="domain" description="Effector-associated" evidence="2">
    <location>
        <begin position="19"/>
        <end position="95"/>
    </location>
</feature>
<evidence type="ECO:0000313" key="4">
    <source>
        <dbReference type="EMBL" id="MFC6089908.1"/>
    </source>
</evidence>
<name>A0ABW1P2T0_9PSEU</name>
<organism evidence="4 5">
    <name type="scientific">Saccharothrix lopnurensis</name>
    <dbReference type="NCBI Taxonomy" id="1670621"/>
    <lineage>
        <taxon>Bacteria</taxon>
        <taxon>Bacillati</taxon>
        <taxon>Actinomycetota</taxon>
        <taxon>Actinomycetes</taxon>
        <taxon>Pseudonocardiales</taxon>
        <taxon>Pseudonocardiaceae</taxon>
        <taxon>Saccharothrix</taxon>
    </lineage>
</organism>
<dbReference type="Pfam" id="PF20028">
    <property type="entry name" value="VMAP-C"/>
    <property type="match status" value="1"/>
</dbReference>
<evidence type="ECO:0000259" key="3">
    <source>
        <dbReference type="Pfam" id="PF20028"/>
    </source>
</evidence>
<gene>
    <name evidence="4" type="ORF">ACFP3R_11560</name>
</gene>
<dbReference type="Pfam" id="PF19956">
    <property type="entry name" value="EAD2"/>
    <property type="match status" value="1"/>
</dbReference>
<reference evidence="5" key="1">
    <citation type="journal article" date="2019" name="Int. J. Syst. Evol. Microbiol.">
        <title>The Global Catalogue of Microorganisms (GCM) 10K type strain sequencing project: providing services to taxonomists for standard genome sequencing and annotation.</title>
        <authorList>
            <consortium name="The Broad Institute Genomics Platform"/>
            <consortium name="The Broad Institute Genome Sequencing Center for Infectious Disease"/>
            <person name="Wu L."/>
            <person name="Ma J."/>
        </authorList>
    </citation>
    <scope>NUCLEOTIDE SEQUENCE [LARGE SCALE GENOMIC DNA]</scope>
    <source>
        <strain evidence="5">CGMCC 4.7246</strain>
    </source>
</reference>
<dbReference type="InterPro" id="IPR045431">
    <property type="entry name" value="EAD2"/>
</dbReference>
<keyword evidence="5" id="KW-1185">Reference proteome</keyword>
<dbReference type="RefSeq" id="WP_380635364.1">
    <property type="nucleotide sequence ID" value="NZ_JBHSQO010000009.1"/>
</dbReference>
<dbReference type="Pfam" id="PF19916">
    <property type="entry name" value="VMAP-M0"/>
    <property type="match status" value="1"/>
</dbReference>
<dbReference type="InterPro" id="IPR045555">
    <property type="entry name" value="VMAP-M0"/>
</dbReference>
<accession>A0ABW1P2T0</accession>
<evidence type="ECO:0000313" key="5">
    <source>
        <dbReference type="Proteomes" id="UP001596220"/>
    </source>
</evidence>
<dbReference type="Proteomes" id="UP001596220">
    <property type="component" value="Unassembled WGS sequence"/>
</dbReference>
<feature type="domain" description="vWA-MoxR associated protein middle region 0" evidence="1">
    <location>
        <begin position="107"/>
        <end position="216"/>
    </location>
</feature>